<feature type="region of interest" description="Disordered" evidence="1">
    <location>
        <begin position="141"/>
        <end position="192"/>
    </location>
</feature>
<feature type="chain" id="PRO_5045359677" evidence="2">
    <location>
        <begin position="27"/>
        <end position="192"/>
    </location>
</feature>
<evidence type="ECO:0000256" key="2">
    <source>
        <dbReference type="SAM" id="SignalP"/>
    </source>
</evidence>
<feature type="signal peptide" evidence="2">
    <location>
        <begin position="1"/>
        <end position="26"/>
    </location>
</feature>
<evidence type="ECO:0000313" key="3">
    <source>
        <dbReference type="EMBL" id="KAK8515020.1"/>
    </source>
</evidence>
<evidence type="ECO:0000256" key="1">
    <source>
        <dbReference type="SAM" id="MobiDB-lite"/>
    </source>
</evidence>
<name>A0ABR2C6H7_9ROSI</name>
<accession>A0ABR2C6H7</accession>
<reference evidence="3 4" key="1">
    <citation type="journal article" date="2024" name="G3 (Bethesda)">
        <title>Genome assembly of Hibiscus sabdariffa L. provides insights into metabolisms of medicinal natural products.</title>
        <authorList>
            <person name="Kim T."/>
        </authorList>
    </citation>
    <scope>NUCLEOTIDE SEQUENCE [LARGE SCALE GENOMIC DNA]</scope>
    <source>
        <strain evidence="3">TK-2024</strain>
        <tissue evidence="3">Old leaves</tissue>
    </source>
</reference>
<keyword evidence="2" id="KW-0732">Signal</keyword>
<keyword evidence="4" id="KW-1185">Reference proteome</keyword>
<feature type="compositionally biased region" description="Polar residues" evidence="1">
    <location>
        <begin position="156"/>
        <end position="177"/>
    </location>
</feature>
<sequence>MAKTQVVSFLLLTVLLLSIDIMGVVGDGKCCKNFPEVGHCKLRVDDKVAAASTSSPSQFQSASIPVLVQPAVSQSTQCSSESQSSAPIPVSNTSIDPTVHVEEQLPLADGVALLLIEEHMSLAGTDSITPVMHASPALNTETENVATPTPSEPVVVTSTDQQVAAESSEQPGDSANGLQVDHTVDDAEIPGS</sequence>
<protein>
    <submittedName>
        <fullName evidence="3">Uncharacterized protein</fullName>
    </submittedName>
</protein>
<evidence type="ECO:0000313" key="4">
    <source>
        <dbReference type="Proteomes" id="UP001472677"/>
    </source>
</evidence>
<proteinExistence type="predicted"/>
<dbReference type="Proteomes" id="UP001472677">
    <property type="component" value="Unassembled WGS sequence"/>
</dbReference>
<organism evidence="3 4">
    <name type="scientific">Hibiscus sabdariffa</name>
    <name type="common">roselle</name>
    <dbReference type="NCBI Taxonomy" id="183260"/>
    <lineage>
        <taxon>Eukaryota</taxon>
        <taxon>Viridiplantae</taxon>
        <taxon>Streptophyta</taxon>
        <taxon>Embryophyta</taxon>
        <taxon>Tracheophyta</taxon>
        <taxon>Spermatophyta</taxon>
        <taxon>Magnoliopsida</taxon>
        <taxon>eudicotyledons</taxon>
        <taxon>Gunneridae</taxon>
        <taxon>Pentapetalae</taxon>
        <taxon>rosids</taxon>
        <taxon>malvids</taxon>
        <taxon>Malvales</taxon>
        <taxon>Malvaceae</taxon>
        <taxon>Malvoideae</taxon>
        <taxon>Hibiscus</taxon>
    </lineage>
</organism>
<dbReference type="EMBL" id="JBBPBM010000065">
    <property type="protein sequence ID" value="KAK8515020.1"/>
    <property type="molecule type" value="Genomic_DNA"/>
</dbReference>
<gene>
    <name evidence="3" type="ORF">V6N12_001185</name>
</gene>
<comment type="caution">
    <text evidence="3">The sequence shown here is derived from an EMBL/GenBank/DDBJ whole genome shotgun (WGS) entry which is preliminary data.</text>
</comment>